<dbReference type="AlphaFoldDB" id="A0A8X6Q8L4"/>
<evidence type="ECO:0000313" key="2">
    <source>
        <dbReference type="Proteomes" id="UP000887013"/>
    </source>
</evidence>
<dbReference type="Proteomes" id="UP000887013">
    <property type="component" value="Unassembled WGS sequence"/>
</dbReference>
<organism evidence="1 2">
    <name type="scientific">Nephila pilipes</name>
    <name type="common">Giant wood spider</name>
    <name type="synonym">Nephila maculata</name>
    <dbReference type="NCBI Taxonomy" id="299642"/>
    <lineage>
        <taxon>Eukaryota</taxon>
        <taxon>Metazoa</taxon>
        <taxon>Ecdysozoa</taxon>
        <taxon>Arthropoda</taxon>
        <taxon>Chelicerata</taxon>
        <taxon>Arachnida</taxon>
        <taxon>Araneae</taxon>
        <taxon>Araneomorphae</taxon>
        <taxon>Entelegynae</taxon>
        <taxon>Araneoidea</taxon>
        <taxon>Nephilidae</taxon>
        <taxon>Nephila</taxon>
    </lineage>
</organism>
<proteinExistence type="predicted"/>
<name>A0A8X6Q8L4_NEPPI</name>
<keyword evidence="2" id="KW-1185">Reference proteome</keyword>
<accession>A0A8X6Q8L4</accession>
<protein>
    <submittedName>
        <fullName evidence="1">Uncharacterized protein</fullName>
    </submittedName>
</protein>
<gene>
    <name evidence="1" type="ORF">NPIL_426461</name>
</gene>
<comment type="caution">
    <text evidence="1">The sequence shown here is derived from an EMBL/GenBank/DDBJ whole genome shotgun (WGS) entry which is preliminary data.</text>
</comment>
<dbReference type="EMBL" id="BMAW01077219">
    <property type="protein sequence ID" value="GFU05236.1"/>
    <property type="molecule type" value="Genomic_DNA"/>
</dbReference>
<evidence type="ECO:0000313" key="1">
    <source>
        <dbReference type="EMBL" id="GFU05236.1"/>
    </source>
</evidence>
<reference evidence="1" key="1">
    <citation type="submission" date="2020-08" db="EMBL/GenBank/DDBJ databases">
        <title>Multicomponent nature underlies the extraordinary mechanical properties of spider dragline silk.</title>
        <authorList>
            <person name="Kono N."/>
            <person name="Nakamura H."/>
            <person name="Mori M."/>
            <person name="Yoshida Y."/>
            <person name="Ohtoshi R."/>
            <person name="Malay A.D."/>
            <person name="Moran D.A.P."/>
            <person name="Tomita M."/>
            <person name="Numata K."/>
            <person name="Arakawa K."/>
        </authorList>
    </citation>
    <scope>NUCLEOTIDE SEQUENCE</scope>
</reference>
<sequence length="67" mass="7142">MAVIREPLHMAVVWEPLKAVVRGASTHGRDQGASTMAGIRASSMEWSGARHGRGASELVAGSRSLYH</sequence>